<dbReference type="GO" id="GO:0003676">
    <property type="term" value="F:nucleic acid binding"/>
    <property type="evidence" value="ECO:0007669"/>
    <property type="project" value="InterPro"/>
</dbReference>
<dbReference type="AlphaFoldDB" id="A0AA38M1R5"/>
<gene>
    <name evidence="4" type="ORF">Zmor_003861</name>
</gene>
<dbReference type="GO" id="GO:0008270">
    <property type="term" value="F:zinc ion binding"/>
    <property type="evidence" value="ECO:0007669"/>
    <property type="project" value="InterPro"/>
</dbReference>
<feature type="domain" description="Retrovirus-related Pol polyprotein from transposon TNT 1-94-like beta-barrel" evidence="3">
    <location>
        <begin position="104"/>
        <end position="161"/>
    </location>
</feature>
<feature type="compositionally biased region" description="Basic residues" evidence="1">
    <location>
        <begin position="27"/>
        <end position="38"/>
    </location>
</feature>
<evidence type="ECO:0000313" key="4">
    <source>
        <dbReference type="EMBL" id="KAJ3640568.1"/>
    </source>
</evidence>
<evidence type="ECO:0000259" key="3">
    <source>
        <dbReference type="Pfam" id="PF22936"/>
    </source>
</evidence>
<dbReference type="InterPro" id="IPR001878">
    <property type="entry name" value="Znf_CCHC"/>
</dbReference>
<dbReference type="EMBL" id="JALNTZ010000010">
    <property type="protein sequence ID" value="KAJ3640568.1"/>
    <property type="molecule type" value="Genomic_DNA"/>
</dbReference>
<feature type="domain" description="CCHC-type" evidence="2">
    <location>
        <begin position="54"/>
        <end position="67"/>
    </location>
</feature>
<proteinExistence type="predicted"/>
<protein>
    <recommendedName>
        <fullName evidence="6">CCHC-type domain-containing protein</fullName>
    </recommendedName>
</protein>
<evidence type="ECO:0000256" key="1">
    <source>
        <dbReference type="SAM" id="MobiDB-lite"/>
    </source>
</evidence>
<name>A0AA38M1R5_9CUCU</name>
<dbReference type="Pfam" id="PF22936">
    <property type="entry name" value="Pol_BBD"/>
    <property type="match status" value="1"/>
</dbReference>
<sequence>MRNGMAEIKNDEEENSALYTSNSNRGQRQHHQRNRGGRHQQQQRQQSSKQRFSGKCYNCGKTGHRKIDWYKPQNIQNNGQAIAASNSAMMYTAEAMAVGNAGELDSGASKHMTFRRDIITNYREFSASERKSITVDNDETIYAEGEGDVMITSYVNGQVLEQGMSEVVRA</sequence>
<reference evidence="4" key="1">
    <citation type="journal article" date="2023" name="G3 (Bethesda)">
        <title>Whole genome assemblies of Zophobas morio and Tenebrio molitor.</title>
        <authorList>
            <person name="Kaur S."/>
            <person name="Stinson S.A."/>
            <person name="diCenzo G.C."/>
        </authorList>
    </citation>
    <scope>NUCLEOTIDE SEQUENCE</scope>
    <source>
        <strain evidence="4">QUZm001</strain>
    </source>
</reference>
<feature type="compositionally biased region" description="Low complexity" evidence="1">
    <location>
        <begin position="39"/>
        <end position="51"/>
    </location>
</feature>
<organism evidence="4 5">
    <name type="scientific">Zophobas morio</name>
    <dbReference type="NCBI Taxonomy" id="2755281"/>
    <lineage>
        <taxon>Eukaryota</taxon>
        <taxon>Metazoa</taxon>
        <taxon>Ecdysozoa</taxon>
        <taxon>Arthropoda</taxon>
        <taxon>Hexapoda</taxon>
        <taxon>Insecta</taxon>
        <taxon>Pterygota</taxon>
        <taxon>Neoptera</taxon>
        <taxon>Endopterygota</taxon>
        <taxon>Coleoptera</taxon>
        <taxon>Polyphaga</taxon>
        <taxon>Cucujiformia</taxon>
        <taxon>Tenebrionidae</taxon>
        <taxon>Zophobas</taxon>
    </lineage>
</organism>
<accession>A0AA38M1R5</accession>
<evidence type="ECO:0008006" key="6">
    <source>
        <dbReference type="Google" id="ProtNLM"/>
    </source>
</evidence>
<evidence type="ECO:0000313" key="5">
    <source>
        <dbReference type="Proteomes" id="UP001168821"/>
    </source>
</evidence>
<feature type="region of interest" description="Disordered" evidence="1">
    <location>
        <begin position="1"/>
        <end position="57"/>
    </location>
</feature>
<evidence type="ECO:0000259" key="2">
    <source>
        <dbReference type="Pfam" id="PF00098"/>
    </source>
</evidence>
<keyword evidence="5" id="KW-1185">Reference proteome</keyword>
<comment type="caution">
    <text evidence="4">The sequence shown here is derived from an EMBL/GenBank/DDBJ whole genome shotgun (WGS) entry which is preliminary data.</text>
</comment>
<dbReference type="InterPro" id="IPR054722">
    <property type="entry name" value="PolX-like_BBD"/>
</dbReference>
<dbReference type="Pfam" id="PF00098">
    <property type="entry name" value="zf-CCHC"/>
    <property type="match status" value="1"/>
</dbReference>
<dbReference type="Proteomes" id="UP001168821">
    <property type="component" value="Unassembled WGS sequence"/>
</dbReference>